<accession>A0A1I7WLS2</accession>
<proteinExistence type="predicted"/>
<keyword evidence="1" id="KW-1185">Reference proteome</keyword>
<protein>
    <submittedName>
        <fullName evidence="2">Transcriptional regulator</fullName>
    </submittedName>
</protein>
<dbReference type="Proteomes" id="UP000095283">
    <property type="component" value="Unplaced"/>
</dbReference>
<reference evidence="2" key="1">
    <citation type="submission" date="2016-11" db="UniProtKB">
        <authorList>
            <consortium name="WormBaseParasite"/>
        </authorList>
    </citation>
    <scope>IDENTIFICATION</scope>
</reference>
<organism evidence="1 2">
    <name type="scientific">Heterorhabditis bacteriophora</name>
    <name type="common">Entomopathogenic nematode worm</name>
    <dbReference type="NCBI Taxonomy" id="37862"/>
    <lineage>
        <taxon>Eukaryota</taxon>
        <taxon>Metazoa</taxon>
        <taxon>Ecdysozoa</taxon>
        <taxon>Nematoda</taxon>
        <taxon>Chromadorea</taxon>
        <taxon>Rhabditida</taxon>
        <taxon>Rhabditina</taxon>
        <taxon>Rhabditomorpha</taxon>
        <taxon>Strongyloidea</taxon>
        <taxon>Heterorhabditidae</taxon>
        <taxon>Heterorhabditis</taxon>
    </lineage>
</organism>
<evidence type="ECO:0000313" key="2">
    <source>
        <dbReference type="WBParaSite" id="Hba_06012"/>
    </source>
</evidence>
<name>A0A1I7WLS2_HETBA</name>
<dbReference type="WBParaSite" id="Hba_06012">
    <property type="protein sequence ID" value="Hba_06012"/>
    <property type="gene ID" value="Hba_06012"/>
</dbReference>
<evidence type="ECO:0000313" key="1">
    <source>
        <dbReference type="Proteomes" id="UP000095283"/>
    </source>
</evidence>
<sequence>MGNSPLLSMNAIDEKFDLSEISAETREIASSSIDAKKGFVFKKSKAPWRQTCQAC</sequence>
<dbReference type="AlphaFoldDB" id="A0A1I7WLS2"/>